<reference evidence="2" key="1">
    <citation type="journal article" date="2024" name="Proc. Natl. Acad. Sci. U.S.A.">
        <title>Extraordinary preservation of gene collinearity over three hundred million years revealed in homosporous lycophytes.</title>
        <authorList>
            <person name="Li C."/>
            <person name="Wickell D."/>
            <person name="Kuo L.Y."/>
            <person name="Chen X."/>
            <person name="Nie B."/>
            <person name="Liao X."/>
            <person name="Peng D."/>
            <person name="Ji J."/>
            <person name="Jenkins J."/>
            <person name="Williams M."/>
            <person name="Shu S."/>
            <person name="Plott C."/>
            <person name="Barry K."/>
            <person name="Rajasekar S."/>
            <person name="Grimwood J."/>
            <person name="Han X."/>
            <person name="Sun S."/>
            <person name="Hou Z."/>
            <person name="He W."/>
            <person name="Dai G."/>
            <person name="Sun C."/>
            <person name="Schmutz J."/>
            <person name="Leebens-Mack J.H."/>
            <person name="Li F.W."/>
            <person name="Wang L."/>
        </authorList>
    </citation>
    <scope>NUCLEOTIDE SEQUENCE [LARGE SCALE GENOMIC DNA]</scope>
    <source>
        <strain evidence="2">cv. PW_Plant_1</strain>
    </source>
</reference>
<evidence type="ECO:0000313" key="1">
    <source>
        <dbReference type="EMBL" id="KAJ7568927.1"/>
    </source>
</evidence>
<organism evidence="1 2">
    <name type="scientific">Diphasiastrum complanatum</name>
    <name type="common">Issler's clubmoss</name>
    <name type="synonym">Lycopodium complanatum</name>
    <dbReference type="NCBI Taxonomy" id="34168"/>
    <lineage>
        <taxon>Eukaryota</taxon>
        <taxon>Viridiplantae</taxon>
        <taxon>Streptophyta</taxon>
        <taxon>Embryophyta</taxon>
        <taxon>Tracheophyta</taxon>
        <taxon>Lycopodiopsida</taxon>
        <taxon>Lycopodiales</taxon>
        <taxon>Lycopodiaceae</taxon>
        <taxon>Lycopodioideae</taxon>
        <taxon>Diphasiastrum</taxon>
    </lineage>
</organism>
<keyword evidence="2" id="KW-1185">Reference proteome</keyword>
<dbReference type="Proteomes" id="UP001162992">
    <property type="component" value="Chromosome 1"/>
</dbReference>
<accession>A0ACC2ER13</accession>
<gene>
    <name evidence="1" type="ORF">O6H91_01G053500</name>
</gene>
<comment type="caution">
    <text evidence="1">The sequence shown here is derived from an EMBL/GenBank/DDBJ whole genome shotgun (WGS) entry which is preliminary data.</text>
</comment>
<name>A0ACC2ER13_DIPCM</name>
<sequence length="250" mass="29223">MEVVPPMHKLKVSDSEEAADPCRDNNITTASKLPFTTAGDPRSDSMKHHLGDGASETNVSGEGYRDLEELQILRLEGWDKLGRKIVRIVGKFFPASIIDKGRLKRYIHWKLLKDVKEEPFVIVYFHTLVERRENSPGIYSLRHIYETLPLEHKQRLQAVYFIHPGLRSRLLLGIFGHYFLSERLYWKINYMARVEFLWDHIHKEQLQVPVFVNEHDDELENVPFMDYGFVIDPLQAHQATYVTSTHSRLV</sequence>
<proteinExistence type="predicted"/>
<dbReference type="EMBL" id="CM055092">
    <property type="protein sequence ID" value="KAJ7568927.1"/>
    <property type="molecule type" value="Genomic_DNA"/>
</dbReference>
<protein>
    <submittedName>
        <fullName evidence="1">Uncharacterized protein</fullName>
    </submittedName>
</protein>
<evidence type="ECO:0000313" key="2">
    <source>
        <dbReference type="Proteomes" id="UP001162992"/>
    </source>
</evidence>